<reference evidence="1 2" key="1">
    <citation type="submission" date="2019-10" db="EMBL/GenBank/DDBJ databases">
        <title>New species of Slilvanegrellaceae.</title>
        <authorList>
            <person name="Pitt A."/>
            <person name="Hahn M.W."/>
        </authorList>
    </citation>
    <scope>NUCLEOTIDE SEQUENCE [LARGE SCALE GENOMIC DNA]</scope>
    <source>
        <strain evidence="1 2">SP-Ram-0.45-NSY-1</strain>
    </source>
</reference>
<dbReference type="Proteomes" id="UP000437748">
    <property type="component" value="Unassembled WGS sequence"/>
</dbReference>
<protein>
    <submittedName>
        <fullName evidence="1">Uncharacterized protein</fullName>
    </submittedName>
</protein>
<organism evidence="1 2">
    <name type="scientific">Silvanigrella paludirubra</name>
    <dbReference type="NCBI Taxonomy" id="2499159"/>
    <lineage>
        <taxon>Bacteria</taxon>
        <taxon>Pseudomonadati</taxon>
        <taxon>Bdellovibrionota</taxon>
        <taxon>Oligoflexia</taxon>
        <taxon>Silvanigrellales</taxon>
        <taxon>Silvanigrellaceae</taxon>
        <taxon>Silvanigrella</taxon>
    </lineage>
</organism>
<evidence type="ECO:0000313" key="1">
    <source>
        <dbReference type="EMBL" id="KAB8037100.1"/>
    </source>
</evidence>
<evidence type="ECO:0000313" key="2">
    <source>
        <dbReference type="Proteomes" id="UP000437748"/>
    </source>
</evidence>
<gene>
    <name evidence="1" type="ORF">GCL60_14825</name>
</gene>
<proteinExistence type="predicted"/>
<dbReference type="RefSeq" id="WP_153421517.1">
    <property type="nucleotide sequence ID" value="NZ_WFLM01000005.1"/>
</dbReference>
<name>A0A6N6VS17_9BACT</name>
<dbReference type="EMBL" id="WFLM01000005">
    <property type="protein sequence ID" value="KAB8037100.1"/>
    <property type="molecule type" value="Genomic_DNA"/>
</dbReference>
<accession>A0A6N6VS17</accession>
<sequence>MQNFSDLKKIKRLFSGSAEINFNHLISRRIIIIGHGREIDKNVTVNKNWAIGFFGEPHKILELNNKYSALPACMFSAVFGVDWYANKSCYTNEKYSEVIKHIGAEPNEVKNSFTDVTLSGDYSHPQWQWNIPSFFKDPKKNLNIFWSNPKKYIESLLYLPKSGSWIKQSTEGALYKQIDQITGSYDDHRSTSISSAQKGYWLWQYNEPNRIIAGSSSDSDETSEQEFNQIHESYFDSVQEIFKKYFDYAAANFSYKNPGKSRIQNFLRFTKSDILLVQGKSEITSSNILEFLKKQKINYEEILFLCCRGNQNNQDKTEVTSLNVFETRLNRNHFSNISQKNKQTVKNDIENIYEWWKNISSYLPQIPGQTFNGFQKINDFFNTKYNDNIPQEILMEVFHFLMLNFIKSMNHFYGEYYKNSRLL</sequence>
<keyword evidence="2" id="KW-1185">Reference proteome</keyword>
<comment type="caution">
    <text evidence="1">The sequence shown here is derived from an EMBL/GenBank/DDBJ whole genome shotgun (WGS) entry which is preliminary data.</text>
</comment>
<dbReference type="AlphaFoldDB" id="A0A6N6VS17"/>